<comment type="subcellular location">
    <subcellularLocation>
        <location evidence="11">Cell membrane</location>
        <topology evidence="11">Single-pass membrane protein</topology>
    </subcellularLocation>
</comment>
<evidence type="ECO:0000256" key="6">
    <source>
        <dbReference type="ARBA" id="ARBA00022840"/>
    </source>
</evidence>
<dbReference type="PANTHER" id="PTHR30042:SF2">
    <property type="entry name" value="POTASSIUM-TRANSPORTING ATPASE KDPC SUBUNIT"/>
    <property type="match status" value="1"/>
</dbReference>
<keyword evidence="6 11" id="KW-0067">ATP-binding</keyword>
<dbReference type="PIRSF" id="PIRSF001296">
    <property type="entry name" value="K_ATPase_KdpC"/>
    <property type="match status" value="1"/>
</dbReference>
<proteinExistence type="inferred from homology"/>
<dbReference type="GO" id="GO:0008556">
    <property type="term" value="F:P-type potassium transmembrane transporter activity"/>
    <property type="evidence" value="ECO:0007669"/>
    <property type="project" value="InterPro"/>
</dbReference>
<evidence type="ECO:0000313" key="12">
    <source>
        <dbReference type="EMBL" id="NMP26304.1"/>
    </source>
</evidence>
<comment type="function">
    <text evidence="11">Part of the high-affinity ATP-driven potassium transport (or Kdp) system, which catalyzes the hydrolysis of ATP coupled with the electrogenic transport of potassium into the cytoplasm. This subunit acts as a catalytic chaperone that increases the ATP-binding affinity of the ATP-hydrolyzing subunit KdpB by the formation of a transient KdpB/KdpC/ATP ternary complex.</text>
</comment>
<keyword evidence="9 11" id="KW-0406">Ion transport</keyword>
<accession>A0A848MJ27</accession>
<evidence type="ECO:0000256" key="4">
    <source>
        <dbReference type="ARBA" id="ARBA00022692"/>
    </source>
</evidence>
<evidence type="ECO:0000313" key="13">
    <source>
        <dbReference type="Proteomes" id="UP000585363"/>
    </source>
</evidence>
<dbReference type="Pfam" id="PF02669">
    <property type="entry name" value="KdpC"/>
    <property type="match status" value="1"/>
</dbReference>
<evidence type="ECO:0000256" key="10">
    <source>
        <dbReference type="ARBA" id="ARBA00023136"/>
    </source>
</evidence>
<name>A0A848MJ27_9GAMM</name>
<protein>
    <recommendedName>
        <fullName evidence="11">Potassium-transporting ATPase KdpC subunit</fullName>
    </recommendedName>
    <alternativeName>
        <fullName evidence="11">ATP phosphohydrolase [potassium-transporting] C chain</fullName>
    </alternativeName>
    <alternativeName>
        <fullName evidence="11">Potassium-binding and translocating subunit C</fullName>
    </alternativeName>
    <alternativeName>
        <fullName evidence="11">Potassium-translocating ATPase C chain</fullName>
    </alternativeName>
</protein>
<evidence type="ECO:0000256" key="7">
    <source>
        <dbReference type="ARBA" id="ARBA00022958"/>
    </source>
</evidence>
<keyword evidence="2 11" id="KW-1003">Cell membrane</keyword>
<dbReference type="EMBL" id="JAADJU010000002">
    <property type="protein sequence ID" value="NMP26304.1"/>
    <property type="molecule type" value="Genomic_DNA"/>
</dbReference>
<organism evidence="12 13">
    <name type="scientific">Rouxiella aceris</name>
    <dbReference type="NCBI Taxonomy" id="2703884"/>
    <lineage>
        <taxon>Bacteria</taxon>
        <taxon>Pseudomonadati</taxon>
        <taxon>Pseudomonadota</taxon>
        <taxon>Gammaproteobacteria</taxon>
        <taxon>Enterobacterales</taxon>
        <taxon>Yersiniaceae</taxon>
        <taxon>Rouxiella</taxon>
    </lineage>
</organism>
<keyword evidence="1 11" id="KW-0813">Transport</keyword>
<gene>
    <name evidence="11 12" type="primary">kdpC</name>
    <name evidence="12" type="ORF">GW590_05415</name>
</gene>
<evidence type="ECO:0000256" key="3">
    <source>
        <dbReference type="ARBA" id="ARBA00022538"/>
    </source>
</evidence>
<dbReference type="GO" id="GO:0005524">
    <property type="term" value="F:ATP binding"/>
    <property type="evidence" value="ECO:0007669"/>
    <property type="project" value="UniProtKB-UniRule"/>
</dbReference>
<evidence type="ECO:0000256" key="1">
    <source>
        <dbReference type="ARBA" id="ARBA00022448"/>
    </source>
</evidence>
<dbReference type="GO" id="GO:0005886">
    <property type="term" value="C:plasma membrane"/>
    <property type="evidence" value="ECO:0007669"/>
    <property type="project" value="UniProtKB-SubCell"/>
</dbReference>
<keyword evidence="5 11" id="KW-0547">Nucleotide-binding</keyword>
<evidence type="ECO:0000256" key="8">
    <source>
        <dbReference type="ARBA" id="ARBA00022989"/>
    </source>
</evidence>
<dbReference type="RefSeq" id="WP_169401984.1">
    <property type="nucleotide sequence ID" value="NZ_JAADJU010000002.1"/>
</dbReference>
<keyword evidence="13" id="KW-1185">Reference proteome</keyword>
<comment type="subunit">
    <text evidence="11">The system is composed of three essential subunits: KdpA, KdpB and KdpC.</text>
</comment>
<dbReference type="PANTHER" id="PTHR30042">
    <property type="entry name" value="POTASSIUM-TRANSPORTING ATPASE C CHAIN"/>
    <property type="match status" value="1"/>
</dbReference>
<evidence type="ECO:0000256" key="2">
    <source>
        <dbReference type="ARBA" id="ARBA00022475"/>
    </source>
</evidence>
<dbReference type="Proteomes" id="UP000585363">
    <property type="component" value="Unassembled WGS sequence"/>
</dbReference>
<dbReference type="NCBIfam" id="TIGR00681">
    <property type="entry name" value="kdpC"/>
    <property type="match status" value="1"/>
</dbReference>
<keyword evidence="3 11" id="KW-0633">Potassium transport</keyword>
<dbReference type="NCBIfam" id="NF001454">
    <property type="entry name" value="PRK00315.1"/>
    <property type="match status" value="1"/>
</dbReference>
<comment type="caution">
    <text evidence="12">The sequence shown here is derived from an EMBL/GenBank/DDBJ whole genome shotgun (WGS) entry which is preliminary data.</text>
</comment>
<keyword evidence="7 11" id="KW-0630">Potassium</keyword>
<sequence>MTTAIRNHYFRPALVLLVIFTLITGVVYPLLTTALSQLLFRDQADGSLLFAAGKPVGSALIGQSFSRADYFWGRPSATSDSAYNAMASSGSNLAVSNPALDKAITERVAALRAANPTSPAAIPVDLVTSSASGLDPQISVAAARWQAPRVASARKISLDQMDKLIAENTSAPLLGFTGQPVVNVLQLNLALDHLTSQ</sequence>
<feature type="transmembrane region" description="Helical" evidence="11">
    <location>
        <begin position="12"/>
        <end position="31"/>
    </location>
</feature>
<reference evidence="12 13" key="2">
    <citation type="submission" date="2020-06" db="EMBL/GenBank/DDBJ databases">
        <title>Polyphasic characterization of a Rahnella strain isolated from tree sap.</title>
        <authorList>
            <person name="Kim I.S."/>
        </authorList>
    </citation>
    <scope>NUCLEOTIDE SEQUENCE [LARGE SCALE GENOMIC DNA]</scope>
    <source>
        <strain evidence="12 13">SAP-1</strain>
    </source>
</reference>
<comment type="similarity">
    <text evidence="11">Belongs to the KdpC family.</text>
</comment>
<evidence type="ECO:0000256" key="5">
    <source>
        <dbReference type="ARBA" id="ARBA00022741"/>
    </source>
</evidence>
<dbReference type="HAMAP" id="MF_00276">
    <property type="entry name" value="KdpC"/>
    <property type="match status" value="1"/>
</dbReference>
<keyword evidence="8 11" id="KW-1133">Transmembrane helix</keyword>
<keyword evidence="10 11" id="KW-0472">Membrane</keyword>
<dbReference type="AlphaFoldDB" id="A0A848MJ27"/>
<reference evidence="12 13" key="1">
    <citation type="submission" date="2020-01" db="EMBL/GenBank/DDBJ databases">
        <authorList>
            <person name="Lee S.D."/>
        </authorList>
    </citation>
    <scope>NUCLEOTIDE SEQUENCE [LARGE SCALE GENOMIC DNA]</scope>
    <source>
        <strain evidence="12 13">SAP-1</strain>
    </source>
</reference>
<evidence type="ECO:0000256" key="9">
    <source>
        <dbReference type="ARBA" id="ARBA00023065"/>
    </source>
</evidence>
<evidence type="ECO:0000256" key="11">
    <source>
        <dbReference type="HAMAP-Rule" id="MF_00276"/>
    </source>
</evidence>
<keyword evidence="4 11" id="KW-0812">Transmembrane</keyword>
<dbReference type="InterPro" id="IPR003820">
    <property type="entry name" value="KdpC"/>
</dbReference>